<dbReference type="PROSITE" id="PS51257">
    <property type="entry name" value="PROKAR_LIPOPROTEIN"/>
    <property type="match status" value="1"/>
</dbReference>
<name>A0ABT5DQL3_9BACT</name>
<sequence length="179" mass="18757">MSRSRPCTLLCLWLVACTAPEPAPQPTAKPEAQPAAKPAPEVVPPTLPARVEAPAPTPEPAPPVAVADGNTGVPACDAYADRYRTCIADKLPADSREAHARVLKAQMAAWLAAGADAKLTPALDGECTAAAVAARASTRVFGCVWRDGDAPEPELPRAGKVQPEVVHTSRRIDPDLIDY</sequence>
<evidence type="ECO:0008006" key="5">
    <source>
        <dbReference type="Google" id="ProtNLM"/>
    </source>
</evidence>
<dbReference type="RefSeq" id="WP_272084379.1">
    <property type="nucleotide sequence ID" value="NZ_JAQNDL010000001.1"/>
</dbReference>
<reference evidence="3 4" key="1">
    <citation type="submission" date="2022-11" db="EMBL/GenBank/DDBJ databases">
        <title>Minimal conservation of predation-associated metabolite biosynthetic gene clusters underscores biosynthetic potential of Myxococcota including descriptions for ten novel species: Archangium lansinium sp. nov., Myxococcus landrumus sp. nov., Nannocystis bai.</title>
        <authorList>
            <person name="Ahearne A."/>
            <person name="Stevens C."/>
            <person name="Dowd S."/>
        </authorList>
    </citation>
    <scope>NUCLEOTIDE SEQUENCE [LARGE SCALE GENOMIC DNA]</scope>
    <source>
        <strain evidence="3 4">BB15-2</strain>
    </source>
</reference>
<evidence type="ECO:0000256" key="2">
    <source>
        <dbReference type="SAM" id="SignalP"/>
    </source>
</evidence>
<keyword evidence="4" id="KW-1185">Reference proteome</keyword>
<feature type="chain" id="PRO_5045525649" description="Lipoprotein" evidence="2">
    <location>
        <begin position="19"/>
        <end position="179"/>
    </location>
</feature>
<dbReference type="EMBL" id="JAQNDL010000001">
    <property type="protein sequence ID" value="MDC0715947.1"/>
    <property type="molecule type" value="Genomic_DNA"/>
</dbReference>
<feature type="region of interest" description="Disordered" evidence="1">
    <location>
        <begin position="22"/>
        <end position="66"/>
    </location>
</feature>
<proteinExistence type="predicted"/>
<feature type="compositionally biased region" description="Low complexity" evidence="1">
    <location>
        <begin position="28"/>
        <end position="40"/>
    </location>
</feature>
<comment type="caution">
    <text evidence="3">The sequence shown here is derived from an EMBL/GenBank/DDBJ whole genome shotgun (WGS) entry which is preliminary data.</text>
</comment>
<feature type="signal peptide" evidence="2">
    <location>
        <begin position="1"/>
        <end position="18"/>
    </location>
</feature>
<organism evidence="3 4">
    <name type="scientific">Nannocystis bainbridge</name>
    <dbReference type="NCBI Taxonomy" id="2995303"/>
    <lineage>
        <taxon>Bacteria</taxon>
        <taxon>Pseudomonadati</taxon>
        <taxon>Myxococcota</taxon>
        <taxon>Polyangia</taxon>
        <taxon>Nannocystales</taxon>
        <taxon>Nannocystaceae</taxon>
        <taxon>Nannocystis</taxon>
    </lineage>
</organism>
<evidence type="ECO:0000256" key="1">
    <source>
        <dbReference type="SAM" id="MobiDB-lite"/>
    </source>
</evidence>
<evidence type="ECO:0000313" key="3">
    <source>
        <dbReference type="EMBL" id="MDC0715947.1"/>
    </source>
</evidence>
<protein>
    <recommendedName>
        <fullName evidence="5">Lipoprotein</fullName>
    </recommendedName>
</protein>
<gene>
    <name evidence="3" type="ORF">POL25_03515</name>
</gene>
<dbReference type="Proteomes" id="UP001221686">
    <property type="component" value="Unassembled WGS sequence"/>
</dbReference>
<evidence type="ECO:0000313" key="4">
    <source>
        <dbReference type="Proteomes" id="UP001221686"/>
    </source>
</evidence>
<accession>A0ABT5DQL3</accession>
<keyword evidence="2" id="KW-0732">Signal</keyword>